<proteinExistence type="predicted"/>
<sequence>MKNLLSLILCAGFTLLATPNTMAYQQVNELKCNSASKLTKADFAANLSHNHQFLLSNKYCINNMAARQSIDKSSLPERTEVRNLIKRYKETYRTLNNANDKIAFVDLFLRKASQAYSITLNDEVTKGEPVKIIFNSLSKNKERVSGYALALFQNELQNNKLSATDLEQLSRLTTNSASQKISDAVKYVLEGSPKKQLTKSEQLIKPSLLSFKEGETDDDEVCDDECQDEEYRDWAEEQADGWGDDIDYWWDENTESGEEWLTIRDNDTGEEWDAYHFTPKSG</sequence>
<reference evidence="2 3" key="2">
    <citation type="journal article" date="2022" name="Mar. Drugs">
        <title>Bioassay-Guided Fractionation Leads to the Detection of Cholic Acid Generated by the Rare Thalassomonas sp.</title>
        <authorList>
            <person name="Pheiffer F."/>
            <person name="Schneider Y.K."/>
            <person name="Hansen E.H."/>
            <person name="Andersen J.H."/>
            <person name="Isaksson J."/>
            <person name="Busche T."/>
            <person name="R C."/>
            <person name="Kalinowski J."/>
            <person name="Zyl L.V."/>
            <person name="Trindade M."/>
        </authorList>
    </citation>
    <scope>NUCLEOTIDE SEQUENCE [LARGE SCALE GENOMIC DNA]</scope>
    <source>
        <strain evidence="2 3">XOM25</strain>
    </source>
</reference>
<dbReference type="AlphaFoldDB" id="A0AAE9Z552"/>
<reference evidence="2 3" key="1">
    <citation type="journal article" date="2015" name="Genome Announc.">
        <title>Draft Genome Sequences of Marine Isolates of Thalassomonas viridans and Thalassomonas actiniarum.</title>
        <authorList>
            <person name="Olonade I."/>
            <person name="van Zyl L.J."/>
            <person name="Trindade M."/>
        </authorList>
    </citation>
    <scope>NUCLEOTIDE SEQUENCE [LARGE SCALE GENOMIC DNA]</scope>
    <source>
        <strain evidence="2 3">XOM25</strain>
    </source>
</reference>
<dbReference type="KEGG" id="tvd:SG34_006010"/>
<evidence type="ECO:0000313" key="2">
    <source>
        <dbReference type="EMBL" id="WDE06472.1"/>
    </source>
</evidence>
<feature type="signal peptide" evidence="1">
    <location>
        <begin position="1"/>
        <end position="23"/>
    </location>
</feature>
<gene>
    <name evidence="2" type="ORF">SG34_006010</name>
</gene>
<feature type="chain" id="PRO_5042011221" evidence="1">
    <location>
        <begin position="24"/>
        <end position="282"/>
    </location>
</feature>
<organism evidence="2 3">
    <name type="scientific">Thalassomonas viridans</name>
    <dbReference type="NCBI Taxonomy" id="137584"/>
    <lineage>
        <taxon>Bacteria</taxon>
        <taxon>Pseudomonadati</taxon>
        <taxon>Pseudomonadota</taxon>
        <taxon>Gammaproteobacteria</taxon>
        <taxon>Alteromonadales</taxon>
        <taxon>Colwelliaceae</taxon>
        <taxon>Thalassomonas</taxon>
    </lineage>
</organism>
<accession>A0AAE9Z552</accession>
<protein>
    <submittedName>
        <fullName evidence="2">Uncharacterized protein</fullName>
    </submittedName>
</protein>
<name>A0AAE9Z552_9GAMM</name>
<dbReference type="RefSeq" id="WP_044839440.1">
    <property type="nucleotide sequence ID" value="NZ_CP059733.1"/>
</dbReference>
<keyword evidence="3" id="KW-1185">Reference proteome</keyword>
<dbReference type="EMBL" id="CP059733">
    <property type="protein sequence ID" value="WDE06472.1"/>
    <property type="molecule type" value="Genomic_DNA"/>
</dbReference>
<keyword evidence="1" id="KW-0732">Signal</keyword>
<evidence type="ECO:0000256" key="1">
    <source>
        <dbReference type="SAM" id="SignalP"/>
    </source>
</evidence>
<evidence type="ECO:0000313" key="3">
    <source>
        <dbReference type="Proteomes" id="UP000032352"/>
    </source>
</evidence>
<dbReference type="Proteomes" id="UP000032352">
    <property type="component" value="Chromosome"/>
</dbReference>